<dbReference type="EMBL" id="CP034235">
    <property type="protein sequence ID" value="QGQ98897.1"/>
    <property type="molecule type" value="Genomic_DNA"/>
</dbReference>
<protein>
    <submittedName>
        <fullName evidence="4">Class A beta-lactamase-related serine hydrolase</fullName>
    </submittedName>
</protein>
<feature type="domain" description="Beta-lactamase-related" evidence="3">
    <location>
        <begin position="7"/>
        <end position="321"/>
    </location>
</feature>
<dbReference type="Gene3D" id="3.40.710.10">
    <property type="entry name" value="DD-peptidase/beta-lactamase superfamily"/>
    <property type="match status" value="1"/>
</dbReference>
<dbReference type="InterPro" id="IPR050491">
    <property type="entry name" value="AmpC-like"/>
</dbReference>
<dbReference type="Pfam" id="PF00144">
    <property type="entry name" value="Beta-lactamase"/>
    <property type="match status" value="1"/>
</dbReference>
<dbReference type="InterPro" id="IPR001466">
    <property type="entry name" value="Beta-lactam-related"/>
</dbReference>
<dbReference type="OrthoDB" id="9803467at2"/>
<name>A0A6B8RSK8_9BACL</name>
<evidence type="ECO:0000256" key="1">
    <source>
        <dbReference type="ARBA" id="ARBA00004370"/>
    </source>
</evidence>
<proteinExistence type="predicted"/>
<evidence type="ECO:0000313" key="4">
    <source>
        <dbReference type="EMBL" id="QGQ98897.1"/>
    </source>
</evidence>
<evidence type="ECO:0000259" key="3">
    <source>
        <dbReference type="Pfam" id="PF00144"/>
    </source>
</evidence>
<organism evidence="4 5">
    <name type="scientific">Paenibacillus psychroresistens</name>
    <dbReference type="NCBI Taxonomy" id="1778678"/>
    <lineage>
        <taxon>Bacteria</taxon>
        <taxon>Bacillati</taxon>
        <taxon>Bacillota</taxon>
        <taxon>Bacilli</taxon>
        <taxon>Bacillales</taxon>
        <taxon>Paenibacillaceae</taxon>
        <taxon>Paenibacillus</taxon>
    </lineage>
</organism>
<reference evidence="5" key="1">
    <citation type="submission" date="2018-11" db="EMBL/GenBank/DDBJ databases">
        <title>Complete genome sequence of Paenibacillus sp. ML311-T8.</title>
        <authorList>
            <person name="Nam Y.-D."/>
            <person name="Kang J."/>
            <person name="Chung W.-H."/>
            <person name="Park Y.S."/>
        </authorList>
    </citation>
    <scope>NUCLEOTIDE SEQUENCE [LARGE SCALE GENOMIC DNA]</scope>
    <source>
        <strain evidence="5">ML311-T8</strain>
    </source>
</reference>
<evidence type="ECO:0000313" key="5">
    <source>
        <dbReference type="Proteomes" id="UP000426246"/>
    </source>
</evidence>
<dbReference type="AlphaFoldDB" id="A0A6B8RSK8"/>
<dbReference type="KEGG" id="ppsc:EHS13_30475"/>
<evidence type="ECO:0000256" key="2">
    <source>
        <dbReference type="ARBA" id="ARBA00023136"/>
    </source>
</evidence>
<dbReference type="SUPFAM" id="SSF56601">
    <property type="entry name" value="beta-lactamase/transpeptidase-like"/>
    <property type="match status" value="1"/>
</dbReference>
<sequence length="437" mass="49870">MNTNINNKVEEYMDAYAACGYFNGSVLVAYKGSILLSKGYGLANIECHTPNSPQTKFRIASLTKAFTSMAIMQLEEKGFLQVSDPLSKYIPDYPLGEQITLHHLLTHSSGITNYTSFPHFDHKIRPFIWTLENLIDEFKHYPLEFNPGESQAYCNSGYILLSFIIEQISGQTYSDYLRDYIFRPLGMKDSGVDLGRKIVLNRADGYNLDKEFIHTVVNNMSSMVGAGGVYTTVEDLYLWDRALYTDALVNKETLQRIFTPYFASYGGYGWDVSHFDIHDQPKKRMAHYGDVEGFVSYFTRYVEDDLTVIVLSNTMIAPVQEINNTLAKIVFGYEISAPIIPAFIEDPNKHEYAREYAREGAESEKINLTFEEDNLYLSSNGTDRYPVNPVHRHDHAIDYIAEYMNERLTFLLNDCNKVTQVIYTNANGDANLYGRSV</sequence>
<dbReference type="Proteomes" id="UP000426246">
    <property type="component" value="Chromosome"/>
</dbReference>
<accession>A0A6B8RSK8</accession>
<dbReference type="PANTHER" id="PTHR46825:SF11">
    <property type="entry name" value="PENICILLIN-BINDING PROTEIN 4"/>
    <property type="match status" value="1"/>
</dbReference>
<comment type="subcellular location">
    <subcellularLocation>
        <location evidence="1">Membrane</location>
    </subcellularLocation>
</comment>
<dbReference type="PANTHER" id="PTHR46825">
    <property type="entry name" value="D-ALANYL-D-ALANINE-CARBOXYPEPTIDASE/ENDOPEPTIDASE AMPH"/>
    <property type="match status" value="1"/>
</dbReference>
<keyword evidence="4" id="KW-0378">Hydrolase</keyword>
<dbReference type="InterPro" id="IPR012338">
    <property type="entry name" value="Beta-lactam/transpept-like"/>
</dbReference>
<keyword evidence="5" id="KW-1185">Reference proteome</keyword>
<keyword evidence="2" id="KW-0472">Membrane</keyword>
<dbReference type="GO" id="GO:0016787">
    <property type="term" value="F:hydrolase activity"/>
    <property type="evidence" value="ECO:0007669"/>
    <property type="project" value="UniProtKB-KW"/>
</dbReference>
<gene>
    <name evidence="4" type="ORF">EHS13_30475</name>
</gene>
<dbReference type="GO" id="GO:0016020">
    <property type="term" value="C:membrane"/>
    <property type="evidence" value="ECO:0007669"/>
    <property type="project" value="UniProtKB-SubCell"/>
</dbReference>
<dbReference type="RefSeq" id="WP_155704001.1">
    <property type="nucleotide sequence ID" value="NZ_CP034235.1"/>
</dbReference>